<dbReference type="SUPFAM" id="SSF49562">
    <property type="entry name" value="C2 domain (Calcium/lipid-binding domain, CaLB)"/>
    <property type="match status" value="1"/>
</dbReference>
<dbReference type="SMART" id="SM00239">
    <property type="entry name" value="C2"/>
    <property type="match status" value="1"/>
</dbReference>
<accession>H3CFW7</accession>
<keyword evidence="5" id="KW-1185">Reference proteome</keyword>
<dbReference type="PRINTS" id="PR00360">
    <property type="entry name" value="C2DOMAIN"/>
</dbReference>
<dbReference type="GO" id="GO:0048791">
    <property type="term" value="P:calcium ion-regulated exocytosis of neurotransmitter"/>
    <property type="evidence" value="ECO:0007669"/>
    <property type="project" value="TreeGrafter"/>
</dbReference>
<dbReference type="PROSITE" id="PS50004">
    <property type="entry name" value="C2"/>
    <property type="match status" value="1"/>
</dbReference>
<dbReference type="GO" id="GO:0005544">
    <property type="term" value="F:calcium-dependent phospholipid binding"/>
    <property type="evidence" value="ECO:0007669"/>
    <property type="project" value="TreeGrafter"/>
</dbReference>
<dbReference type="GeneTree" id="ENSGT00940000160892"/>
<evidence type="ECO:0000259" key="3">
    <source>
        <dbReference type="PROSITE" id="PS50004"/>
    </source>
</evidence>
<keyword evidence="2" id="KW-0677">Repeat</keyword>
<name>H3CFW7_TETNG</name>
<organism evidence="4 5">
    <name type="scientific">Tetraodon nigroviridis</name>
    <name type="common">Spotted green pufferfish</name>
    <name type="synonym">Chelonodon nigroviridis</name>
    <dbReference type="NCBI Taxonomy" id="99883"/>
    <lineage>
        <taxon>Eukaryota</taxon>
        <taxon>Metazoa</taxon>
        <taxon>Chordata</taxon>
        <taxon>Craniata</taxon>
        <taxon>Vertebrata</taxon>
        <taxon>Euteleostomi</taxon>
        <taxon>Actinopterygii</taxon>
        <taxon>Neopterygii</taxon>
        <taxon>Teleostei</taxon>
        <taxon>Neoteleostei</taxon>
        <taxon>Acanthomorphata</taxon>
        <taxon>Eupercaria</taxon>
        <taxon>Tetraodontiformes</taxon>
        <taxon>Tetradontoidea</taxon>
        <taxon>Tetraodontidae</taxon>
        <taxon>Tetraodon</taxon>
    </lineage>
</organism>
<dbReference type="GO" id="GO:0030424">
    <property type="term" value="C:axon"/>
    <property type="evidence" value="ECO:0007669"/>
    <property type="project" value="TreeGrafter"/>
</dbReference>
<dbReference type="InParanoid" id="H3CFW7"/>
<dbReference type="Ensembl" id="ENSTNIT00000007301.1">
    <property type="protein sequence ID" value="ENSTNIP00000007144.1"/>
    <property type="gene ID" value="ENSTNIG00000004497.1"/>
</dbReference>
<dbReference type="OMA" id="GHITCPL"/>
<dbReference type="Proteomes" id="UP000007303">
    <property type="component" value="Unassembled WGS sequence"/>
</dbReference>
<reference evidence="4" key="3">
    <citation type="submission" date="2025-09" db="UniProtKB">
        <authorList>
            <consortium name="Ensembl"/>
        </authorList>
    </citation>
    <scope>IDENTIFICATION</scope>
</reference>
<reference evidence="4" key="2">
    <citation type="submission" date="2025-08" db="UniProtKB">
        <authorList>
            <consortium name="Ensembl"/>
        </authorList>
    </citation>
    <scope>IDENTIFICATION</scope>
</reference>
<dbReference type="STRING" id="99883.ENSTNIP00000007144"/>
<dbReference type="InterPro" id="IPR000008">
    <property type="entry name" value="C2_dom"/>
</dbReference>
<dbReference type="GO" id="GO:0048488">
    <property type="term" value="P:synaptic vesicle endocytosis"/>
    <property type="evidence" value="ECO:0007669"/>
    <property type="project" value="TreeGrafter"/>
</dbReference>
<comment type="similarity">
    <text evidence="1">Belongs to the synaptotagmin family.</text>
</comment>
<evidence type="ECO:0000256" key="1">
    <source>
        <dbReference type="ARBA" id="ARBA00006996"/>
    </source>
</evidence>
<dbReference type="InterPro" id="IPR035892">
    <property type="entry name" value="C2_domain_sf"/>
</dbReference>
<dbReference type="GO" id="GO:0005886">
    <property type="term" value="C:plasma membrane"/>
    <property type="evidence" value="ECO:0007669"/>
    <property type="project" value="TreeGrafter"/>
</dbReference>
<evidence type="ECO:0000313" key="4">
    <source>
        <dbReference type="Ensembl" id="ENSTNIP00000007144.1"/>
    </source>
</evidence>
<dbReference type="GO" id="GO:0000149">
    <property type="term" value="F:SNARE binding"/>
    <property type="evidence" value="ECO:0007669"/>
    <property type="project" value="TreeGrafter"/>
</dbReference>
<dbReference type="Pfam" id="PF00168">
    <property type="entry name" value="C2"/>
    <property type="match status" value="1"/>
</dbReference>
<dbReference type="GO" id="GO:0031045">
    <property type="term" value="C:dense core granule"/>
    <property type="evidence" value="ECO:0007669"/>
    <property type="project" value="TreeGrafter"/>
</dbReference>
<dbReference type="GO" id="GO:0001786">
    <property type="term" value="F:phosphatidylserine binding"/>
    <property type="evidence" value="ECO:0007669"/>
    <property type="project" value="TreeGrafter"/>
</dbReference>
<dbReference type="FunFam" id="2.60.40.150:FF:000016">
    <property type="entry name" value="Synaptotagmin 1"/>
    <property type="match status" value="1"/>
</dbReference>
<protein>
    <recommendedName>
        <fullName evidence="3">C2 domain-containing protein</fullName>
    </recommendedName>
</protein>
<dbReference type="PANTHER" id="PTHR10024">
    <property type="entry name" value="SYNAPTOTAGMIN"/>
    <property type="match status" value="1"/>
</dbReference>
<dbReference type="Gene3D" id="2.60.40.150">
    <property type="entry name" value="C2 domain"/>
    <property type="match status" value="1"/>
</dbReference>
<dbReference type="AlphaFoldDB" id="H3CFW7"/>
<dbReference type="GO" id="GO:0030276">
    <property type="term" value="F:clathrin binding"/>
    <property type="evidence" value="ECO:0007669"/>
    <property type="project" value="TreeGrafter"/>
</dbReference>
<evidence type="ECO:0000313" key="5">
    <source>
        <dbReference type="Proteomes" id="UP000007303"/>
    </source>
</evidence>
<reference evidence="5" key="1">
    <citation type="journal article" date="2004" name="Nature">
        <title>Genome duplication in the teleost fish Tetraodon nigroviridis reveals the early vertebrate proto-karyotype.</title>
        <authorList>
            <person name="Jaillon O."/>
            <person name="Aury J.-M."/>
            <person name="Brunet F."/>
            <person name="Petit J.-L."/>
            <person name="Stange-Thomann N."/>
            <person name="Mauceli E."/>
            <person name="Bouneau L."/>
            <person name="Fischer C."/>
            <person name="Ozouf-Costaz C."/>
            <person name="Bernot A."/>
            <person name="Nicaud S."/>
            <person name="Jaffe D."/>
            <person name="Fisher S."/>
            <person name="Lutfalla G."/>
            <person name="Dossat C."/>
            <person name="Segurens B."/>
            <person name="Dasilva C."/>
            <person name="Salanoubat M."/>
            <person name="Levy M."/>
            <person name="Boudet N."/>
            <person name="Castellano S."/>
            <person name="Anthouard V."/>
            <person name="Jubin C."/>
            <person name="Castelli V."/>
            <person name="Katinka M."/>
            <person name="Vacherie B."/>
            <person name="Biemont C."/>
            <person name="Skalli Z."/>
            <person name="Cattolico L."/>
            <person name="Poulain J."/>
            <person name="De Berardinis V."/>
            <person name="Cruaud C."/>
            <person name="Duprat S."/>
            <person name="Brottier P."/>
            <person name="Coutanceau J.-P."/>
            <person name="Gouzy J."/>
            <person name="Parra G."/>
            <person name="Lardier G."/>
            <person name="Chapple C."/>
            <person name="McKernan K.J."/>
            <person name="McEwan P."/>
            <person name="Bosak S."/>
            <person name="Kellis M."/>
            <person name="Volff J.-N."/>
            <person name="Guigo R."/>
            <person name="Zody M.C."/>
            <person name="Mesirov J."/>
            <person name="Lindblad-Toh K."/>
            <person name="Birren B."/>
            <person name="Nusbaum C."/>
            <person name="Kahn D."/>
            <person name="Robinson-Rechavi M."/>
            <person name="Laudet V."/>
            <person name="Schachter V."/>
            <person name="Quetier F."/>
            <person name="Saurin W."/>
            <person name="Scarpelli C."/>
            <person name="Wincker P."/>
            <person name="Lander E.S."/>
            <person name="Weissenbach J."/>
            <person name="Roest Crollius H."/>
        </authorList>
    </citation>
    <scope>NUCLEOTIDE SEQUENCE [LARGE SCALE GENOMIC DNA]</scope>
</reference>
<feature type="domain" description="C2" evidence="3">
    <location>
        <begin position="12"/>
        <end position="131"/>
    </location>
</feature>
<dbReference type="GO" id="GO:0005509">
    <property type="term" value="F:calcium ion binding"/>
    <property type="evidence" value="ECO:0007669"/>
    <property type="project" value="TreeGrafter"/>
</dbReference>
<dbReference type="InterPro" id="IPR001565">
    <property type="entry name" value="Synaptotagmin"/>
</dbReference>
<dbReference type="PRINTS" id="PR00399">
    <property type="entry name" value="SYNAPTOTAGMN"/>
</dbReference>
<sequence length="133" mass="15329">MGADYGATKQEKRGKLLYSLEYKSAQSELIVGIKKADALKAMDLGGSSDPYVKVYILPDKSKTCETKVFRHTLQPIFNEQFTFQISKSSLLNSTVVMQVFDFNRFHKHNIIGELRLQLSDVDWNHVIEEWRDI</sequence>
<dbReference type="HOGENOM" id="CLU_023008_0_2_1"/>
<evidence type="ECO:0000256" key="2">
    <source>
        <dbReference type="ARBA" id="ARBA00022737"/>
    </source>
</evidence>
<dbReference type="PANTHER" id="PTHR10024:SF249">
    <property type="entry name" value="SYNAPTOTAGMIN-8"/>
    <property type="match status" value="1"/>
</dbReference>
<dbReference type="GO" id="GO:0030672">
    <property type="term" value="C:synaptic vesicle membrane"/>
    <property type="evidence" value="ECO:0007669"/>
    <property type="project" value="TreeGrafter"/>
</dbReference>
<proteinExistence type="inferred from homology"/>